<evidence type="ECO:0000313" key="2">
    <source>
        <dbReference type="Proteomes" id="UP000000753"/>
    </source>
</evidence>
<accession>B8CSL5</accession>
<dbReference type="HOGENOM" id="CLU_3296432_0_0_6"/>
<dbReference type="KEGG" id="swp:swp_3971"/>
<keyword evidence="2" id="KW-1185">Reference proteome</keyword>
<dbReference type="EMBL" id="CP000472">
    <property type="protein sequence ID" value="ACJ30641.1"/>
    <property type="molecule type" value="Genomic_DNA"/>
</dbReference>
<dbReference type="AlphaFoldDB" id="B8CSL5"/>
<evidence type="ECO:0000313" key="1">
    <source>
        <dbReference type="EMBL" id="ACJ30641.1"/>
    </source>
</evidence>
<sequence length="40" mass="4567">MRNKPLLQLLSSARFELAQQAAYAFAGSRAHNYKEVLFLL</sequence>
<dbReference type="RefSeq" id="WP_020913982.1">
    <property type="nucleotide sequence ID" value="NC_011566.1"/>
</dbReference>
<organism evidence="1 2">
    <name type="scientific">Shewanella piezotolerans (strain WP3 / JCM 13877)</name>
    <dbReference type="NCBI Taxonomy" id="225849"/>
    <lineage>
        <taxon>Bacteria</taxon>
        <taxon>Pseudomonadati</taxon>
        <taxon>Pseudomonadota</taxon>
        <taxon>Gammaproteobacteria</taxon>
        <taxon>Alteromonadales</taxon>
        <taxon>Shewanellaceae</taxon>
        <taxon>Shewanella</taxon>
    </lineage>
</organism>
<protein>
    <submittedName>
        <fullName evidence="1">Uncharacterized protein</fullName>
    </submittedName>
</protein>
<dbReference type="Proteomes" id="UP000000753">
    <property type="component" value="Chromosome"/>
</dbReference>
<proteinExistence type="predicted"/>
<reference evidence="1 2" key="1">
    <citation type="journal article" date="2008" name="PLoS ONE">
        <title>Environmental adaptation: genomic analysis of the piezotolerant and psychrotolerant deep-sea iron reducing bacterium Shewanella piezotolerans WP3.</title>
        <authorList>
            <person name="Wang F."/>
            <person name="Wang J."/>
            <person name="Jian H."/>
            <person name="Zhang B."/>
            <person name="Li S."/>
            <person name="Wang F."/>
            <person name="Zeng X."/>
            <person name="Gao L."/>
            <person name="Bartlett D.H."/>
            <person name="Yu J."/>
            <person name="Hu S."/>
            <person name="Xiao X."/>
        </authorList>
    </citation>
    <scope>NUCLEOTIDE SEQUENCE [LARGE SCALE GENOMIC DNA]</scope>
    <source>
        <strain evidence="2">WP3 / JCM 13877</strain>
    </source>
</reference>
<name>B8CSL5_SHEPW</name>
<gene>
    <name evidence="1" type="ordered locus">swp_3971</name>
</gene>